<dbReference type="Proteomes" id="UP000275408">
    <property type="component" value="Unassembled WGS sequence"/>
</dbReference>
<evidence type="ECO:0000313" key="1">
    <source>
        <dbReference type="EMBL" id="RMX38457.1"/>
    </source>
</evidence>
<dbReference type="AlphaFoldDB" id="A0A3M6TAP6"/>
<comment type="caution">
    <text evidence="1">The sequence shown here is derived from an EMBL/GenBank/DDBJ whole genome shotgun (WGS) entry which is preliminary data.</text>
</comment>
<protein>
    <submittedName>
        <fullName evidence="1">Uncharacterized protein</fullName>
    </submittedName>
</protein>
<accession>A0A3M6TAP6</accession>
<sequence length="178" mass="19395">MPAKTDAASVVEKSISALDKVTCDVVDSSTKENRKGVVDFMVLCSDQSAATVISKIYPLSGMRTHSDIHVGSPKELKSHLQEGTSVSLCAIGLQASALKQIALSNEWKRSDFGELLRTVQKAADRVVVVIMHSDIIAETLPLSQSEEVKVTEKVEMLLGEKGIVLWWRGHPRSCFQGC</sequence>
<gene>
    <name evidence="1" type="ORF">pdam_00025501</name>
</gene>
<dbReference type="EMBL" id="RCHS01003999">
    <property type="protein sequence ID" value="RMX38457.1"/>
    <property type="molecule type" value="Genomic_DNA"/>
</dbReference>
<keyword evidence="2" id="KW-1185">Reference proteome</keyword>
<evidence type="ECO:0000313" key="2">
    <source>
        <dbReference type="Proteomes" id="UP000275408"/>
    </source>
</evidence>
<organism evidence="1 2">
    <name type="scientific">Pocillopora damicornis</name>
    <name type="common">Cauliflower coral</name>
    <name type="synonym">Millepora damicornis</name>
    <dbReference type="NCBI Taxonomy" id="46731"/>
    <lineage>
        <taxon>Eukaryota</taxon>
        <taxon>Metazoa</taxon>
        <taxon>Cnidaria</taxon>
        <taxon>Anthozoa</taxon>
        <taxon>Hexacorallia</taxon>
        <taxon>Scleractinia</taxon>
        <taxon>Astrocoeniina</taxon>
        <taxon>Pocilloporidae</taxon>
        <taxon>Pocillopora</taxon>
    </lineage>
</organism>
<reference evidence="1 2" key="1">
    <citation type="journal article" date="2018" name="Sci. Rep.">
        <title>Comparative analysis of the Pocillopora damicornis genome highlights role of immune system in coral evolution.</title>
        <authorList>
            <person name="Cunning R."/>
            <person name="Bay R.A."/>
            <person name="Gillette P."/>
            <person name="Baker A.C."/>
            <person name="Traylor-Knowles N."/>
        </authorList>
    </citation>
    <scope>NUCLEOTIDE SEQUENCE [LARGE SCALE GENOMIC DNA]</scope>
    <source>
        <strain evidence="1">RSMAS</strain>
        <tissue evidence="1">Whole animal</tissue>
    </source>
</reference>
<proteinExistence type="predicted"/>
<name>A0A3M6TAP6_POCDA</name>